<gene>
    <name evidence="1" type="ORF">DARMORV10_C01P33050.1</name>
</gene>
<name>A0A816RRT5_BRANA</name>
<reference evidence="1" key="1">
    <citation type="submission" date="2021-01" db="EMBL/GenBank/DDBJ databases">
        <authorList>
            <consortium name="Genoscope - CEA"/>
            <person name="William W."/>
        </authorList>
    </citation>
    <scope>NUCLEOTIDE SEQUENCE</scope>
</reference>
<dbReference type="EMBL" id="HG994365">
    <property type="protein sequence ID" value="CAF2074561.1"/>
    <property type="molecule type" value="Genomic_DNA"/>
</dbReference>
<sequence length="206" mass="23856">MKKTDKLAAISSASVTTGVPSEDLLVKVAERKTSRLQYQANHPPPRYEKNRIPLLSQNLRSPFEPGTQVKGGLNRYAKLYTLTELEEVVYGKVAESKVAELTFFMIFLKRREWLEDEHMDAALSFYRLRFQEHPSMFPSTKIAIMDVAFQMLWAHQYENWKANESLPGGMFFYYYGLAPRYAETKMWCGEDVDMIVSCLNVHNNSH</sequence>
<dbReference type="AlphaFoldDB" id="A0A816RRT5"/>
<evidence type="ECO:0000313" key="1">
    <source>
        <dbReference type="EMBL" id="CAF2074561.1"/>
    </source>
</evidence>
<accession>A0A816RRT5</accession>
<protein>
    <submittedName>
        <fullName evidence="1">(rape) hypothetical protein</fullName>
    </submittedName>
</protein>
<proteinExistence type="predicted"/>
<organism evidence="1">
    <name type="scientific">Brassica napus</name>
    <name type="common">Rape</name>
    <dbReference type="NCBI Taxonomy" id="3708"/>
    <lineage>
        <taxon>Eukaryota</taxon>
        <taxon>Viridiplantae</taxon>
        <taxon>Streptophyta</taxon>
        <taxon>Embryophyta</taxon>
        <taxon>Tracheophyta</taxon>
        <taxon>Spermatophyta</taxon>
        <taxon>Magnoliopsida</taxon>
        <taxon>eudicotyledons</taxon>
        <taxon>Gunneridae</taxon>
        <taxon>Pentapetalae</taxon>
        <taxon>rosids</taxon>
        <taxon>malvids</taxon>
        <taxon>Brassicales</taxon>
        <taxon>Brassicaceae</taxon>
        <taxon>Brassiceae</taxon>
        <taxon>Brassica</taxon>
    </lineage>
</organism>
<dbReference type="Proteomes" id="UP001295469">
    <property type="component" value="Chromosome C01"/>
</dbReference>